<accession>A0ABU1WK74</accession>
<sequence>MIRLRVVDSITELQPADAGCIALSGSHGGLSSARYALAARPLLSVFNDAGVGLDDAGIAGLDFLQAHGLAACAVSHMSARIGLAASTLERGVVSHANAAAEALGIRTGQALRSQIEQLSRRPA</sequence>
<comment type="caution">
    <text evidence="1">The sequence shown here is derived from an EMBL/GenBank/DDBJ whole genome shotgun (WGS) entry which is preliminary data.</text>
</comment>
<name>A0ABU1WK74_9BURK</name>
<organism evidence="1 2">
    <name type="scientific">Hydrogenophaga palleronii</name>
    <dbReference type="NCBI Taxonomy" id="65655"/>
    <lineage>
        <taxon>Bacteria</taxon>
        <taxon>Pseudomonadati</taxon>
        <taxon>Pseudomonadota</taxon>
        <taxon>Betaproteobacteria</taxon>
        <taxon>Burkholderiales</taxon>
        <taxon>Comamonadaceae</taxon>
        <taxon>Hydrogenophaga</taxon>
    </lineage>
</organism>
<proteinExistence type="predicted"/>
<evidence type="ECO:0000313" key="1">
    <source>
        <dbReference type="EMBL" id="MDR7149666.1"/>
    </source>
</evidence>
<dbReference type="Proteomes" id="UP001265700">
    <property type="component" value="Unassembled WGS sequence"/>
</dbReference>
<evidence type="ECO:0000313" key="2">
    <source>
        <dbReference type="Proteomes" id="UP001265700"/>
    </source>
</evidence>
<dbReference type="RefSeq" id="WP_310314095.1">
    <property type="nucleotide sequence ID" value="NZ_JAVDWU010000003.1"/>
</dbReference>
<dbReference type="EMBL" id="JAVDWU010000003">
    <property type="protein sequence ID" value="MDR7149666.1"/>
    <property type="molecule type" value="Genomic_DNA"/>
</dbReference>
<reference evidence="1 2" key="1">
    <citation type="submission" date="2023-07" db="EMBL/GenBank/DDBJ databases">
        <title>Sorghum-associated microbial communities from plants grown in Nebraska, USA.</title>
        <authorList>
            <person name="Schachtman D."/>
        </authorList>
    </citation>
    <scope>NUCLEOTIDE SEQUENCE [LARGE SCALE GENOMIC DNA]</scope>
    <source>
        <strain evidence="1 2">4249</strain>
    </source>
</reference>
<keyword evidence="2" id="KW-1185">Reference proteome</keyword>
<protein>
    <submittedName>
        <fullName evidence="1">Uncharacterized protein YunC (DUF1805 family)</fullName>
    </submittedName>
</protein>
<gene>
    <name evidence="1" type="ORF">J2W49_001621</name>
</gene>